<dbReference type="Gene3D" id="1.25.40.20">
    <property type="entry name" value="Ankyrin repeat-containing domain"/>
    <property type="match status" value="1"/>
</dbReference>
<dbReference type="InterPro" id="IPR036770">
    <property type="entry name" value="Ankyrin_rpt-contain_sf"/>
</dbReference>
<organism evidence="4 5">
    <name type="scientific">Lottia gigantea</name>
    <name type="common">Giant owl limpet</name>
    <dbReference type="NCBI Taxonomy" id="225164"/>
    <lineage>
        <taxon>Eukaryota</taxon>
        <taxon>Metazoa</taxon>
        <taxon>Spiralia</taxon>
        <taxon>Lophotrochozoa</taxon>
        <taxon>Mollusca</taxon>
        <taxon>Gastropoda</taxon>
        <taxon>Patellogastropoda</taxon>
        <taxon>Lottioidea</taxon>
        <taxon>Lottiidae</taxon>
        <taxon>Lottia</taxon>
    </lineage>
</organism>
<dbReference type="SUPFAM" id="SSF48403">
    <property type="entry name" value="Ankyrin repeat"/>
    <property type="match status" value="1"/>
</dbReference>
<reference evidence="4 5" key="1">
    <citation type="journal article" date="2013" name="Nature">
        <title>Insights into bilaterian evolution from three spiralian genomes.</title>
        <authorList>
            <person name="Simakov O."/>
            <person name="Marletaz F."/>
            <person name="Cho S.J."/>
            <person name="Edsinger-Gonzales E."/>
            <person name="Havlak P."/>
            <person name="Hellsten U."/>
            <person name="Kuo D.H."/>
            <person name="Larsson T."/>
            <person name="Lv J."/>
            <person name="Arendt D."/>
            <person name="Savage R."/>
            <person name="Osoegawa K."/>
            <person name="de Jong P."/>
            <person name="Grimwood J."/>
            <person name="Chapman J.A."/>
            <person name="Shapiro H."/>
            <person name="Aerts A."/>
            <person name="Otillar R.P."/>
            <person name="Terry A.Y."/>
            <person name="Boore J.L."/>
            <person name="Grigoriev I.V."/>
            <person name="Lindberg D.R."/>
            <person name="Seaver E.C."/>
            <person name="Weisblat D.A."/>
            <person name="Putnam N.H."/>
            <person name="Rokhsar D.S."/>
        </authorList>
    </citation>
    <scope>NUCLEOTIDE SEQUENCE [LARGE SCALE GENOMIC DNA]</scope>
</reference>
<protein>
    <submittedName>
        <fullName evidence="4">Uncharacterized protein</fullName>
    </submittedName>
</protein>
<keyword evidence="5" id="KW-1185">Reference proteome</keyword>
<evidence type="ECO:0000256" key="1">
    <source>
        <dbReference type="ARBA" id="ARBA00022737"/>
    </source>
</evidence>
<dbReference type="Pfam" id="PF12796">
    <property type="entry name" value="Ank_2"/>
    <property type="match status" value="1"/>
</dbReference>
<evidence type="ECO:0000313" key="4">
    <source>
        <dbReference type="EMBL" id="ESO83543.1"/>
    </source>
</evidence>
<dbReference type="PROSITE" id="PS50088">
    <property type="entry name" value="ANK_REPEAT"/>
    <property type="match status" value="1"/>
</dbReference>
<keyword evidence="2 3" id="KW-0040">ANK repeat</keyword>
<dbReference type="InterPro" id="IPR002110">
    <property type="entry name" value="Ankyrin_rpt"/>
</dbReference>
<dbReference type="SMART" id="SM00248">
    <property type="entry name" value="ANK"/>
    <property type="match status" value="4"/>
</dbReference>
<dbReference type="KEGG" id="lgi:LOTGIDRAFT_133257"/>
<dbReference type="AlphaFoldDB" id="V3YZD7"/>
<name>V3YZD7_LOTGI</name>
<dbReference type="CTD" id="20233407"/>
<keyword evidence="1" id="KW-0677">Repeat</keyword>
<dbReference type="Proteomes" id="UP000030746">
    <property type="component" value="Unassembled WGS sequence"/>
</dbReference>
<proteinExistence type="predicted"/>
<dbReference type="EMBL" id="KB203660">
    <property type="protein sequence ID" value="ESO83543.1"/>
    <property type="molecule type" value="Genomic_DNA"/>
</dbReference>
<feature type="repeat" description="ANK" evidence="3">
    <location>
        <begin position="72"/>
        <end position="104"/>
    </location>
</feature>
<dbReference type="PROSITE" id="PS50297">
    <property type="entry name" value="ANK_REP_REGION"/>
    <property type="match status" value="1"/>
</dbReference>
<sequence>MTLDNEYNLLLSAFDVTDVECIKFLLETDIEKDFIGYLDQNILHLAAETRLPWHVYLILLGKVKNINQKSKSGHTPLSMAAGDLNINLVQLLLDKGCDVNSMDNDGGSALLKIVRRNHVDLTRAILKAGARPEVL</sequence>
<evidence type="ECO:0000256" key="2">
    <source>
        <dbReference type="ARBA" id="ARBA00023043"/>
    </source>
</evidence>
<dbReference type="PANTHER" id="PTHR24198:SF165">
    <property type="entry name" value="ANKYRIN REPEAT-CONTAINING PROTEIN-RELATED"/>
    <property type="match status" value="1"/>
</dbReference>
<dbReference type="RefSeq" id="XP_009065799.1">
    <property type="nucleotide sequence ID" value="XM_009067551.1"/>
</dbReference>
<dbReference type="OrthoDB" id="6154527at2759"/>
<evidence type="ECO:0000256" key="3">
    <source>
        <dbReference type="PROSITE-ProRule" id="PRU00023"/>
    </source>
</evidence>
<evidence type="ECO:0000313" key="5">
    <source>
        <dbReference type="Proteomes" id="UP000030746"/>
    </source>
</evidence>
<dbReference type="PANTHER" id="PTHR24198">
    <property type="entry name" value="ANKYRIN REPEAT AND PROTEIN KINASE DOMAIN-CONTAINING PROTEIN"/>
    <property type="match status" value="1"/>
</dbReference>
<gene>
    <name evidence="4" type="ORF">LOTGIDRAFT_133257</name>
</gene>
<feature type="non-terminal residue" evidence="4">
    <location>
        <position position="135"/>
    </location>
</feature>
<dbReference type="HOGENOM" id="CLU_000134_18_9_1"/>
<dbReference type="GeneID" id="20233407"/>
<accession>V3YZD7</accession>